<proteinExistence type="predicted"/>
<dbReference type="EMBL" id="JACBZH010000001">
    <property type="protein sequence ID" value="NYH89300.1"/>
    <property type="molecule type" value="Genomic_DNA"/>
</dbReference>
<organism evidence="2 3">
    <name type="scientific">Actinopolymorpha rutila</name>
    <dbReference type="NCBI Taxonomy" id="446787"/>
    <lineage>
        <taxon>Bacteria</taxon>
        <taxon>Bacillati</taxon>
        <taxon>Actinomycetota</taxon>
        <taxon>Actinomycetes</taxon>
        <taxon>Propionibacteriales</taxon>
        <taxon>Actinopolymorphaceae</taxon>
        <taxon>Actinopolymorpha</taxon>
    </lineage>
</organism>
<evidence type="ECO:0000313" key="3">
    <source>
        <dbReference type="Proteomes" id="UP000579605"/>
    </source>
</evidence>
<keyword evidence="3" id="KW-1185">Reference proteome</keyword>
<evidence type="ECO:0000313" key="2">
    <source>
        <dbReference type="EMBL" id="NYH89300.1"/>
    </source>
</evidence>
<gene>
    <name evidence="2" type="ORF">F4554_001938</name>
</gene>
<evidence type="ECO:0000256" key="1">
    <source>
        <dbReference type="SAM" id="MobiDB-lite"/>
    </source>
</evidence>
<dbReference type="Proteomes" id="UP000579605">
    <property type="component" value="Unassembled WGS sequence"/>
</dbReference>
<feature type="region of interest" description="Disordered" evidence="1">
    <location>
        <begin position="13"/>
        <end position="47"/>
    </location>
</feature>
<accession>A0A852ZJG8</accession>
<protein>
    <submittedName>
        <fullName evidence="2">Uncharacterized protein</fullName>
    </submittedName>
</protein>
<dbReference type="RefSeq" id="WP_179787052.1">
    <property type="nucleotide sequence ID" value="NZ_BAAARR010000038.1"/>
</dbReference>
<dbReference type="AlphaFoldDB" id="A0A852ZJG8"/>
<feature type="compositionally biased region" description="Basic and acidic residues" evidence="1">
    <location>
        <begin position="34"/>
        <end position="47"/>
    </location>
</feature>
<comment type="caution">
    <text evidence="2">The sequence shown here is derived from an EMBL/GenBank/DDBJ whole genome shotgun (WGS) entry which is preliminary data.</text>
</comment>
<sequence>MTEAQQLAYRALQEAMDRRDNGGRSEVESPESFATDRRDADAHVPVR</sequence>
<reference evidence="2 3" key="1">
    <citation type="submission" date="2020-07" db="EMBL/GenBank/DDBJ databases">
        <title>Sequencing the genomes of 1000 actinobacteria strains.</title>
        <authorList>
            <person name="Klenk H.-P."/>
        </authorList>
    </citation>
    <scope>NUCLEOTIDE SEQUENCE [LARGE SCALE GENOMIC DNA]</scope>
    <source>
        <strain evidence="2 3">DSM 18448</strain>
    </source>
</reference>
<name>A0A852ZJG8_9ACTN</name>
<feature type="compositionally biased region" description="Basic and acidic residues" evidence="1">
    <location>
        <begin position="15"/>
        <end position="27"/>
    </location>
</feature>